<organism evidence="2 3">
    <name type="scientific">Paludisphaera mucosa</name>
    <dbReference type="NCBI Taxonomy" id="3030827"/>
    <lineage>
        <taxon>Bacteria</taxon>
        <taxon>Pseudomonadati</taxon>
        <taxon>Planctomycetota</taxon>
        <taxon>Planctomycetia</taxon>
        <taxon>Isosphaerales</taxon>
        <taxon>Isosphaeraceae</taxon>
        <taxon>Paludisphaera</taxon>
    </lineage>
</organism>
<dbReference type="InterPro" id="IPR026406">
    <property type="entry name" value="Ver/Plancto_CHP"/>
</dbReference>
<reference evidence="2 3" key="1">
    <citation type="submission" date="2023-03" db="EMBL/GenBank/DDBJ databases">
        <title>Paludisphaera mucosa sp. nov. a novel planctomycete from northern fen.</title>
        <authorList>
            <person name="Ivanova A."/>
        </authorList>
    </citation>
    <scope>NUCLEOTIDE SEQUENCE [LARGE SCALE GENOMIC DNA]</scope>
    <source>
        <strain evidence="2 3">Pla2</strain>
    </source>
</reference>
<feature type="compositionally biased region" description="Basic residues" evidence="1">
    <location>
        <begin position="55"/>
        <end position="65"/>
    </location>
</feature>
<dbReference type="Proteomes" id="UP001216907">
    <property type="component" value="Unassembled WGS sequence"/>
</dbReference>
<keyword evidence="3" id="KW-1185">Reference proteome</keyword>
<comment type="caution">
    <text evidence="2">The sequence shown here is derived from an EMBL/GenBank/DDBJ whole genome shotgun (WGS) entry which is preliminary data.</text>
</comment>
<feature type="compositionally biased region" description="Acidic residues" evidence="1">
    <location>
        <begin position="151"/>
        <end position="165"/>
    </location>
</feature>
<evidence type="ECO:0000256" key="1">
    <source>
        <dbReference type="SAM" id="MobiDB-lite"/>
    </source>
</evidence>
<feature type="region of interest" description="Disordered" evidence="1">
    <location>
        <begin position="43"/>
        <end position="75"/>
    </location>
</feature>
<proteinExistence type="predicted"/>
<name>A0ABT6F444_9BACT</name>
<accession>A0ABT6F444</accession>
<evidence type="ECO:0000313" key="3">
    <source>
        <dbReference type="Proteomes" id="UP001216907"/>
    </source>
</evidence>
<evidence type="ECO:0000313" key="2">
    <source>
        <dbReference type="EMBL" id="MDG3002352.1"/>
    </source>
</evidence>
<feature type="region of interest" description="Disordered" evidence="1">
    <location>
        <begin position="144"/>
        <end position="165"/>
    </location>
</feature>
<protein>
    <submittedName>
        <fullName evidence="2">Uncharacterized protein</fullName>
    </submittedName>
</protein>
<dbReference type="RefSeq" id="WP_277858716.1">
    <property type="nucleotide sequence ID" value="NZ_JARRAG010000001.1"/>
</dbReference>
<gene>
    <name evidence="2" type="ORF">PZE19_00995</name>
</gene>
<dbReference type="EMBL" id="JARRAG010000001">
    <property type="protein sequence ID" value="MDG3002352.1"/>
    <property type="molecule type" value="Genomic_DNA"/>
</dbReference>
<sequence length="165" mass="18906">MSNFRDEICRVIAKDPRYSLEAYAFVLESLHLARNRKLREARRLGRERERERAARPLKGRGARKKAKDEPPSGHVTGRQVCLAVRRLALREYGMLAMPVLARWGLRSTSDVGEIIYNLIASGDLDKTPHDRREDFDDVFDFETDFRPAPLAEDDPDDAPDAPEDD</sequence>
<feature type="compositionally biased region" description="Basic and acidic residues" evidence="1">
    <location>
        <begin position="43"/>
        <end position="54"/>
    </location>
</feature>
<dbReference type="NCBIfam" id="TIGR04138">
    <property type="entry name" value="Plancto_Ver_chp"/>
    <property type="match status" value="1"/>
</dbReference>